<feature type="domain" description="VanZ-like" evidence="2">
    <location>
        <begin position="54"/>
        <end position="124"/>
    </location>
</feature>
<keyword evidence="1" id="KW-0812">Transmembrane</keyword>
<dbReference type="NCBIfam" id="NF037970">
    <property type="entry name" value="vanZ_1"/>
    <property type="match status" value="1"/>
</dbReference>
<dbReference type="AlphaFoldDB" id="A0AB39USA3"/>
<proteinExistence type="predicted"/>
<dbReference type="RefSeq" id="WP_369599980.1">
    <property type="nucleotide sequence ID" value="NZ_CP154858.1"/>
</dbReference>
<feature type="transmembrane region" description="Helical" evidence="1">
    <location>
        <begin position="57"/>
        <end position="73"/>
    </location>
</feature>
<dbReference type="InterPro" id="IPR006976">
    <property type="entry name" value="VanZ-like"/>
</dbReference>
<dbReference type="PANTHER" id="PTHR28008">
    <property type="entry name" value="DOMAIN PROTEIN, PUTATIVE (AFU_ORTHOLOGUE AFUA_3G10980)-RELATED"/>
    <property type="match status" value="1"/>
</dbReference>
<accession>A0AB39USA3</accession>
<name>A0AB39USA3_9GAMM</name>
<keyword evidence="1" id="KW-1133">Transmembrane helix</keyword>
<organism evidence="3">
    <name type="scientific">Thermohahella caldifontis</name>
    <dbReference type="NCBI Taxonomy" id="3142973"/>
    <lineage>
        <taxon>Bacteria</taxon>
        <taxon>Pseudomonadati</taxon>
        <taxon>Pseudomonadota</taxon>
        <taxon>Gammaproteobacteria</taxon>
        <taxon>Oceanospirillales</taxon>
        <taxon>Hahellaceae</taxon>
        <taxon>Thermohahella</taxon>
    </lineage>
</organism>
<reference evidence="3" key="1">
    <citation type="submission" date="2024-05" db="EMBL/GenBank/DDBJ databases">
        <title>Genome sequencing of novel strain.</title>
        <authorList>
            <person name="Ganbat D."/>
            <person name="Ganbat S."/>
            <person name="Lee S.-J."/>
        </authorList>
    </citation>
    <scope>NUCLEOTIDE SEQUENCE</scope>
    <source>
        <strain evidence="3">SMD15-11</strain>
    </source>
</reference>
<sequence>MTTHPLSPAARWLLGLYRIPWLLWPLRGGHVLSLAWAFWLALRPVEELPLPDINDKVAHAVGLGALTLAAGLLHRRLPIAWLAALLMGYGIAIEVAQSFVPWRSASLADVMADALGVLIATVLLHNTAMLRQFRTSV</sequence>
<gene>
    <name evidence="3" type="ORF">AAIA72_08945</name>
</gene>
<dbReference type="PANTHER" id="PTHR28008:SF1">
    <property type="entry name" value="DOMAIN PROTEIN, PUTATIVE (AFU_ORTHOLOGUE AFUA_3G10980)-RELATED"/>
    <property type="match status" value="1"/>
</dbReference>
<keyword evidence="1" id="KW-0472">Membrane</keyword>
<feature type="transmembrane region" description="Helical" evidence="1">
    <location>
        <begin position="106"/>
        <end position="124"/>
    </location>
</feature>
<dbReference type="KEGG" id="tcd:AAIA72_08945"/>
<dbReference type="EMBL" id="CP154858">
    <property type="protein sequence ID" value="XDT70939.1"/>
    <property type="molecule type" value="Genomic_DNA"/>
</dbReference>
<evidence type="ECO:0000259" key="2">
    <source>
        <dbReference type="Pfam" id="PF04892"/>
    </source>
</evidence>
<feature type="transmembrane region" description="Helical" evidence="1">
    <location>
        <begin position="80"/>
        <end position="100"/>
    </location>
</feature>
<evidence type="ECO:0000256" key="1">
    <source>
        <dbReference type="SAM" id="Phobius"/>
    </source>
</evidence>
<evidence type="ECO:0000313" key="3">
    <source>
        <dbReference type="EMBL" id="XDT70939.1"/>
    </source>
</evidence>
<dbReference type="Pfam" id="PF04892">
    <property type="entry name" value="VanZ"/>
    <property type="match status" value="1"/>
</dbReference>
<feature type="transmembrane region" description="Helical" evidence="1">
    <location>
        <begin position="21"/>
        <end position="42"/>
    </location>
</feature>
<protein>
    <submittedName>
        <fullName evidence="3">VanZ family protein</fullName>
    </submittedName>
</protein>